<dbReference type="SUPFAM" id="SSF51735">
    <property type="entry name" value="NAD(P)-binding Rossmann-fold domains"/>
    <property type="match status" value="1"/>
</dbReference>
<protein>
    <submittedName>
        <fullName evidence="2">NADPH:quinone reductase-like Zn-dependent oxidoreductase</fullName>
    </submittedName>
</protein>
<keyword evidence="3" id="KW-1185">Reference proteome</keyword>
<dbReference type="SUPFAM" id="SSF50129">
    <property type="entry name" value="GroES-like"/>
    <property type="match status" value="1"/>
</dbReference>
<comment type="caution">
    <text evidence="2">The sequence shown here is derived from an EMBL/GenBank/DDBJ whole genome shotgun (WGS) entry which is preliminary data.</text>
</comment>
<reference evidence="2 3" key="1">
    <citation type="submission" date="2023-07" db="EMBL/GenBank/DDBJ databases">
        <title>Genomic Encyclopedia of Type Strains, Phase IV (KMG-IV): sequencing the most valuable type-strain genomes for metagenomic binning, comparative biology and taxonomic classification.</title>
        <authorList>
            <person name="Goeker M."/>
        </authorList>
    </citation>
    <scope>NUCLEOTIDE SEQUENCE [LARGE SCALE GENOMIC DNA]</scope>
    <source>
        <strain evidence="2 3">DSM 5896</strain>
    </source>
</reference>
<evidence type="ECO:0000259" key="1">
    <source>
        <dbReference type="SMART" id="SM00829"/>
    </source>
</evidence>
<dbReference type="InterPro" id="IPR036291">
    <property type="entry name" value="NAD(P)-bd_dom_sf"/>
</dbReference>
<dbReference type="InterPro" id="IPR013154">
    <property type="entry name" value="ADH-like_N"/>
</dbReference>
<dbReference type="InterPro" id="IPR052711">
    <property type="entry name" value="Zinc_ADH-like"/>
</dbReference>
<dbReference type="Gene3D" id="3.40.50.720">
    <property type="entry name" value="NAD(P)-binding Rossmann-like Domain"/>
    <property type="match status" value="1"/>
</dbReference>
<dbReference type="Gene3D" id="3.90.180.10">
    <property type="entry name" value="Medium-chain alcohol dehydrogenases, catalytic domain"/>
    <property type="match status" value="1"/>
</dbReference>
<dbReference type="Pfam" id="PF00107">
    <property type="entry name" value="ADH_zinc_N"/>
    <property type="match status" value="1"/>
</dbReference>
<dbReference type="PANTHER" id="PTHR45033:SF2">
    <property type="entry name" value="ZINC-TYPE ALCOHOL DEHYDROGENASE-LIKE PROTEIN C1773.06C"/>
    <property type="match status" value="1"/>
</dbReference>
<sequence>MARMRRWEIEAIGRRHLTLNDVEIPRPGRGEVLVKANAVALNYRDKMVVETGRGLPLKFPFTPGSDLSGEVVALGEGAARFEVGMNVISTATPDWIDGLRAGTARTPAYRTLGGFYPGVLAEYVAMPEDWFVLAPASLEAWQACTLSVAGLTAWFALVEKAGVRAGDTVFIPSTGGVALFGVQIAKANGAEVIVCSQPEHEERARALGADHFIDANSDWMETVYRLTSERGADIILEVIGGRHLGRSVEVTAVGGRVCQIGALDGWDITAPAMPLMLKDITIHGIGTGSRKALERFVRAIDQTRIVPVVDSRYSLADLPAAFDHLDRGAFGKIVIDVTRWRTPQSGP</sequence>
<dbReference type="PANTHER" id="PTHR45033">
    <property type="match status" value="1"/>
</dbReference>
<evidence type="ECO:0000313" key="2">
    <source>
        <dbReference type="EMBL" id="MDQ0393423.1"/>
    </source>
</evidence>
<evidence type="ECO:0000313" key="3">
    <source>
        <dbReference type="Proteomes" id="UP001237448"/>
    </source>
</evidence>
<organism evidence="2 3">
    <name type="scientific">Labrys monachus</name>
    <dbReference type="NCBI Taxonomy" id="217067"/>
    <lineage>
        <taxon>Bacteria</taxon>
        <taxon>Pseudomonadati</taxon>
        <taxon>Pseudomonadota</taxon>
        <taxon>Alphaproteobacteria</taxon>
        <taxon>Hyphomicrobiales</taxon>
        <taxon>Xanthobacteraceae</taxon>
        <taxon>Labrys</taxon>
    </lineage>
</organism>
<dbReference type="SMART" id="SM00829">
    <property type="entry name" value="PKS_ER"/>
    <property type="match status" value="1"/>
</dbReference>
<dbReference type="InterPro" id="IPR020843">
    <property type="entry name" value="ER"/>
</dbReference>
<dbReference type="InterPro" id="IPR011032">
    <property type="entry name" value="GroES-like_sf"/>
</dbReference>
<dbReference type="InterPro" id="IPR013149">
    <property type="entry name" value="ADH-like_C"/>
</dbReference>
<accession>A0ABU0FH30</accession>
<name>A0ABU0FH30_9HYPH</name>
<proteinExistence type="predicted"/>
<dbReference type="Pfam" id="PF08240">
    <property type="entry name" value="ADH_N"/>
    <property type="match status" value="1"/>
</dbReference>
<feature type="domain" description="Enoyl reductase (ER)" evidence="1">
    <location>
        <begin position="13"/>
        <end position="335"/>
    </location>
</feature>
<dbReference type="Proteomes" id="UP001237448">
    <property type="component" value="Unassembled WGS sequence"/>
</dbReference>
<gene>
    <name evidence="2" type="ORF">J3R73_003215</name>
</gene>
<dbReference type="RefSeq" id="WP_307428738.1">
    <property type="nucleotide sequence ID" value="NZ_JAUSVK010000001.1"/>
</dbReference>
<dbReference type="EMBL" id="JAUSVK010000001">
    <property type="protein sequence ID" value="MDQ0393423.1"/>
    <property type="molecule type" value="Genomic_DNA"/>
</dbReference>
<dbReference type="CDD" id="cd08276">
    <property type="entry name" value="MDR7"/>
    <property type="match status" value="1"/>
</dbReference>